<dbReference type="InterPro" id="IPR002347">
    <property type="entry name" value="SDR_fam"/>
</dbReference>
<comment type="similarity">
    <text evidence="1">Belongs to the short-chain dehydrogenases/reductases (SDR) family.</text>
</comment>
<evidence type="ECO:0000313" key="4">
    <source>
        <dbReference type="Proteomes" id="UP001610563"/>
    </source>
</evidence>
<comment type="caution">
    <text evidence="3">The sequence shown here is derived from an EMBL/GenBank/DDBJ whole genome shotgun (WGS) entry which is preliminary data.</text>
</comment>
<evidence type="ECO:0000313" key="3">
    <source>
        <dbReference type="EMBL" id="KAL2787543.1"/>
    </source>
</evidence>
<dbReference type="Gene3D" id="3.40.50.720">
    <property type="entry name" value="NAD(P)-binding Rossmann-like Domain"/>
    <property type="match status" value="1"/>
</dbReference>
<evidence type="ECO:0000256" key="1">
    <source>
        <dbReference type="ARBA" id="ARBA00006484"/>
    </source>
</evidence>
<evidence type="ECO:0000256" key="2">
    <source>
        <dbReference type="ARBA" id="ARBA00023002"/>
    </source>
</evidence>
<dbReference type="CDD" id="cd05233">
    <property type="entry name" value="SDR_c"/>
    <property type="match status" value="1"/>
</dbReference>
<organism evidence="3 4">
    <name type="scientific">Aspergillus keveii</name>
    <dbReference type="NCBI Taxonomy" id="714993"/>
    <lineage>
        <taxon>Eukaryota</taxon>
        <taxon>Fungi</taxon>
        <taxon>Dikarya</taxon>
        <taxon>Ascomycota</taxon>
        <taxon>Pezizomycotina</taxon>
        <taxon>Eurotiomycetes</taxon>
        <taxon>Eurotiomycetidae</taxon>
        <taxon>Eurotiales</taxon>
        <taxon>Aspergillaceae</taxon>
        <taxon>Aspergillus</taxon>
        <taxon>Aspergillus subgen. Nidulantes</taxon>
    </lineage>
</organism>
<name>A0ABR4FX66_9EURO</name>
<accession>A0ABR4FX66</accession>
<dbReference type="Pfam" id="PF13561">
    <property type="entry name" value="adh_short_C2"/>
    <property type="match status" value="1"/>
</dbReference>
<dbReference type="EMBL" id="JBFTWV010000094">
    <property type="protein sequence ID" value="KAL2787543.1"/>
    <property type="molecule type" value="Genomic_DNA"/>
</dbReference>
<dbReference type="PRINTS" id="PR00081">
    <property type="entry name" value="GDHRDH"/>
</dbReference>
<sequence>MAQNNYMQGVALITGAASGIGRATAHTFVQEGCTRLILGDLDYESLETVAAELRARNAAVRTVIVAVDVSSEEQVDSFIEAGVKEFGAIHYAVNNAGITSNPRVRTHELPTEAWDRVVDVNLRGAWLCERAELRQMMRQGAQLESRTGAPAQRGSIVNISSLFGFMSHPTVGGYSAAKTGILGMTRTDALAYAADGIRVNSVLPGLIKTPLVEKSIRRGANYEELIQTVPVKRWGRPEEIAEAVVFLAGEKASLINGVSLVVDGGKQIAV</sequence>
<protein>
    <submittedName>
        <fullName evidence="3">Short chain dehydrogenase/ reductase</fullName>
    </submittedName>
</protein>
<dbReference type="SUPFAM" id="SSF51735">
    <property type="entry name" value="NAD(P)-binding Rossmann-fold domains"/>
    <property type="match status" value="1"/>
</dbReference>
<reference evidence="3 4" key="1">
    <citation type="submission" date="2024-07" db="EMBL/GenBank/DDBJ databases">
        <title>Section-level genome sequencing and comparative genomics of Aspergillus sections Usti and Cavernicolus.</title>
        <authorList>
            <consortium name="Lawrence Berkeley National Laboratory"/>
            <person name="Nybo J.L."/>
            <person name="Vesth T.C."/>
            <person name="Theobald S."/>
            <person name="Frisvad J.C."/>
            <person name="Larsen T.O."/>
            <person name="Kjaerboelling I."/>
            <person name="Rothschild-Mancinelli K."/>
            <person name="Lyhne E.K."/>
            <person name="Kogle M.E."/>
            <person name="Barry K."/>
            <person name="Clum A."/>
            <person name="Na H."/>
            <person name="Ledsgaard L."/>
            <person name="Lin J."/>
            <person name="Lipzen A."/>
            <person name="Kuo A."/>
            <person name="Riley R."/>
            <person name="Mondo S."/>
            <person name="Labutti K."/>
            <person name="Haridas S."/>
            <person name="Pangalinan J."/>
            <person name="Salamov A.A."/>
            <person name="Simmons B.A."/>
            <person name="Magnuson J.K."/>
            <person name="Chen J."/>
            <person name="Drula E."/>
            <person name="Henrissat B."/>
            <person name="Wiebenga A."/>
            <person name="Lubbers R.J."/>
            <person name="Gomes A.C."/>
            <person name="Makela M.R."/>
            <person name="Stajich J."/>
            <person name="Grigoriev I.V."/>
            <person name="Mortensen U.H."/>
            <person name="De Vries R.P."/>
            <person name="Baker S.E."/>
            <person name="Andersen M.R."/>
        </authorList>
    </citation>
    <scope>NUCLEOTIDE SEQUENCE [LARGE SCALE GENOMIC DNA]</scope>
    <source>
        <strain evidence="3 4">CBS 209.92</strain>
    </source>
</reference>
<dbReference type="PRINTS" id="PR00080">
    <property type="entry name" value="SDRFAMILY"/>
</dbReference>
<gene>
    <name evidence="3" type="ORF">BJX66DRAFT_327753</name>
</gene>
<dbReference type="PANTHER" id="PTHR24321">
    <property type="entry name" value="DEHYDROGENASES, SHORT CHAIN"/>
    <property type="match status" value="1"/>
</dbReference>
<proteinExistence type="inferred from homology"/>
<keyword evidence="4" id="KW-1185">Reference proteome</keyword>
<keyword evidence="2" id="KW-0560">Oxidoreductase</keyword>
<dbReference type="Proteomes" id="UP001610563">
    <property type="component" value="Unassembled WGS sequence"/>
</dbReference>
<dbReference type="InterPro" id="IPR036291">
    <property type="entry name" value="NAD(P)-bd_dom_sf"/>
</dbReference>
<dbReference type="PANTHER" id="PTHR24321:SF12">
    <property type="entry name" value="SHORT-CHAIN DEHYDROGENASE_REDUCTASE FAMILY, PUTATIVE (AFU_ORTHOLOGUE AFUA_5G14340)-RELATED"/>
    <property type="match status" value="1"/>
</dbReference>